<dbReference type="RefSeq" id="WP_348518417.1">
    <property type="nucleotide sequence ID" value="NZ_CP155620.1"/>
</dbReference>
<dbReference type="EMBL" id="CP155620">
    <property type="protein sequence ID" value="XBJ28980.1"/>
    <property type="molecule type" value="Genomic_DNA"/>
</dbReference>
<reference evidence="2" key="1">
    <citation type="submission" date="2024-05" db="EMBL/GenBank/DDBJ databases">
        <title>Campylobacter coli isolated from environmental waters in Slovenia.</title>
        <authorList>
            <person name="Zautner A.E."/>
            <person name="Bunk B."/>
            <person name="Riedel T."/>
            <person name="Sproeer C."/>
        </authorList>
    </citation>
    <scope>NUCLEOTIDE SEQUENCE</scope>
    <source>
        <strain evidence="2">CCS1377</strain>
    </source>
</reference>
<evidence type="ECO:0008006" key="3">
    <source>
        <dbReference type="Google" id="ProtNLM"/>
    </source>
</evidence>
<accession>A0AAU7E639</accession>
<evidence type="ECO:0000256" key="1">
    <source>
        <dbReference type="SAM" id="SignalP"/>
    </source>
</evidence>
<protein>
    <recommendedName>
        <fullName evidence="3">Periplasmic protein</fullName>
    </recommendedName>
</protein>
<keyword evidence="1" id="KW-0732">Signal</keyword>
<feature type="chain" id="PRO_5043436761" description="Periplasmic protein" evidence="1">
    <location>
        <begin position="20"/>
        <end position="229"/>
    </location>
</feature>
<name>A0AAU7E639_9BACT</name>
<sequence length="229" mass="27629">MKFFLFSLMLPIFFQNVYANDFTQKKLIKIYRENYEIIELKDQINDELNKQIWDTKFENNQEFIVWLRGKKFVILTTFTPYYGFVLKDFKKSAYHFSKDLVESVITQLDAKKHKDFQYSLLYDARWFMKNQKQSIKNFIKQADYIIVINLDDFYIEITNYMLFDIKTVKTKLNYSIIDAKNQKIKQNRNLGIDFKIGESSQEKDYQKTLELLSKTISEEILTHSDKILK</sequence>
<proteinExistence type="predicted"/>
<gene>
    <name evidence="2" type="ORF">AAH949_07805</name>
</gene>
<organism evidence="2">
    <name type="scientific">Campylobacter sp. CCS1377</name>
    <dbReference type="NCBI Taxonomy" id="3158229"/>
    <lineage>
        <taxon>Bacteria</taxon>
        <taxon>Pseudomonadati</taxon>
        <taxon>Campylobacterota</taxon>
        <taxon>Epsilonproteobacteria</taxon>
        <taxon>Campylobacterales</taxon>
        <taxon>Campylobacteraceae</taxon>
        <taxon>Campylobacter</taxon>
    </lineage>
</organism>
<evidence type="ECO:0000313" key="2">
    <source>
        <dbReference type="EMBL" id="XBJ28980.1"/>
    </source>
</evidence>
<feature type="signal peptide" evidence="1">
    <location>
        <begin position="1"/>
        <end position="19"/>
    </location>
</feature>
<dbReference type="AlphaFoldDB" id="A0AAU7E639"/>